<proteinExistence type="predicted"/>
<reference evidence="3" key="1">
    <citation type="journal article" date="2019" name="Int. J. Syst. Evol. Microbiol.">
        <title>The Global Catalogue of Microorganisms (GCM) 10K type strain sequencing project: providing services to taxonomists for standard genome sequencing and annotation.</title>
        <authorList>
            <consortium name="The Broad Institute Genomics Platform"/>
            <consortium name="The Broad Institute Genome Sequencing Center for Infectious Disease"/>
            <person name="Wu L."/>
            <person name="Ma J."/>
        </authorList>
    </citation>
    <scope>NUCLEOTIDE SEQUENCE [LARGE SCALE GENOMIC DNA]</scope>
    <source>
        <strain evidence="3">JCM 16013</strain>
    </source>
</reference>
<protein>
    <submittedName>
        <fullName evidence="2">DoxX family membrane protein</fullName>
    </submittedName>
</protein>
<evidence type="ECO:0000313" key="2">
    <source>
        <dbReference type="EMBL" id="GAA2004706.1"/>
    </source>
</evidence>
<evidence type="ECO:0000313" key="3">
    <source>
        <dbReference type="Proteomes" id="UP001499854"/>
    </source>
</evidence>
<keyword evidence="1" id="KW-0472">Membrane</keyword>
<keyword evidence="1" id="KW-1133">Transmembrane helix</keyword>
<evidence type="ECO:0000256" key="1">
    <source>
        <dbReference type="SAM" id="Phobius"/>
    </source>
</evidence>
<accession>A0ABP5EQ40</accession>
<feature type="transmembrane region" description="Helical" evidence="1">
    <location>
        <begin position="36"/>
        <end position="54"/>
    </location>
</feature>
<keyword evidence="3" id="KW-1185">Reference proteome</keyword>
<feature type="transmembrane region" description="Helical" evidence="1">
    <location>
        <begin position="101"/>
        <end position="118"/>
    </location>
</feature>
<feature type="transmembrane region" description="Helical" evidence="1">
    <location>
        <begin position="125"/>
        <end position="145"/>
    </location>
</feature>
<dbReference type="EMBL" id="BAAAQM010000083">
    <property type="protein sequence ID" value="GAA2004706.1"/>
    <property type="molecule type" value="Genomic_DNA"/>
</dbReference>
<gene>
    <name evidence="2" type="ORF">GCM10009838_83670</name>
</gene>
<comment type="caution">
    <text evidence="2">The sequence shown here is derived from an EMBL/GenBank/DDBJ whole genome shotgun (WGS) entry which is preliminary data.</text>
</comment>
<feature type="transmembrane region" description="Helical" evidence="1">
    <location>
        <begin position="165"/>
        <end position="190"/>
    </location>
</feature>
<organism evidence="2 3">
    <name type="scientific">Catenulispora subtropica</name>
    <dbReference type="NCBI Taxonomy" id="450798"/>
    <lineage>
        <taxon>Bacteria</taxon>
        <taxon>Bacillati</taxon>
        <taxon>Actinomycetota</taxon>
        <taxon>Actinomycetes</taxon>
        <taxon>Catenulisporales</taxon>
        <taxon>Catenulisporaceae</taxon>
        <taxon>Catenulispora</taxon>
    </lineage>
</organism>
<keyword evidence="1" id="KW-0812">Transmembrane</keyword>
<dbReference type="Proteomes" id="UP001499854">
    <property type="component" value="Unassembled WGS sequence"/>
</dbReference>
<dbReference type="RefSeq" id="WP_344662788.1">
    <property type="nucleotide sequence ID" value="NZ_BAAAQM010000083.1"/>
</dbReference>
<sequence length="202" mass="21326">MSTQHGMHVTGRLHWHRPTASATSATPVTAVTAREAAVAGLRIGTGFIFLWAFLDKTFGLHYSTQSKNAWIHGGSPTKGFLSHVSVGPFQSAFHSMAGNGFVDWLFMLGLLGIGAAMVSGVGLRIAAVSGILLVAMMWFAVYPPAQHTATGAATASNNPFVDDHVLEALALTAAAVFGTGSRLGLGAWWAKLPFVEKHRSLI</sequence>
<name>A0ABP5EQ40_9ACTN</name>